<protein>
    <submittedName>
        <fullName evidence="1">Uncharacterized protein</fullName>
    </submittedName>
</protein>
<proteinExistence type="predicted"/>
<evidence type="ECO:0000313" key="1">
    <source>
        <dbReference type="EMBL" id="CDF39127.1"/>
    </source>
</evidence>
<sequence>MLGKPRKYAPYSRWVFLGWIGQIETLVAKNSVSIS</sequence>
<dbReference type="Proteomes" id="UP000012073">
    <property type="component" value="Unassembled WGS sequence"/>
</dbReference>
<dbReference type="KEGG" id="ccp:CHC_T00006527001"/>
<dbReference type="GeneID" id="17326755"/>
<dbReference type="RefSeq" id="XP_005719038.1">
    <property type="nucleotide sequence ID" value="XM_005718981.1"/>
</dbReference>
<reference evidence="2" key="1">
    <citation type="journal article" date="2013" name="Proc. Natl. Acad. Sci. U.S.A.">
        <title>Genome structure and metabolic features in the red seaweed Chondrus crispus shed light on evolution of the Archaeplastida.</title>
        <authorList>
            <person name="Collen J."/>
            <person name="Porcel B."/>
            <person name="Carre W."/>
            <person name="Ball S.G."/>
            <person name="Chaparro C."/>
            <person name="Tonon T."/>
            <person name="Barbeyron T."/>
            <person name="Michel G."/>
            <person name="Noel B."/>
            <person name="Valentin K."/>
            <person name="Elias M."/>
            <person name="Artiguenave F."/>
            <person name="Arun A."/>
            <person name="Aury J.M."/>
            <person name="Barbosa-Neto J.F."/>
            <person name="Bothwell J.H."/>
            <person name="Bouget F.Y."/>
            <person name="Brillet L."/>
            <person name="Cabello-Hurtado F."/>
            <person name="Capella-Gutierrez S."/>
            <person name="Charrier B."/>
            <person name="Cladiere L."/>
            <person name="Cock J.M."/>
            <person name="Coelho S.M."/>
            <person name="Colleoni C."/>
            <person name="Czjzek M."/>
            <person name="Da Silva C."/>
            <person name="Delage L."/>
            <person name="Denoeud F."/>
            <person name="Deschamps P."/>
            <person name="Dittami S.M."/>
            <person name="Gabaldon T."/>
            <person name="Gachon C.M."/>
            <person name="Groisillier A."/>
            <person name="Herve C."/>
            <person name="Jabbari K."/>
            <person name="Katinka M."/>
            <person name="Kloareg B."/>
            <person name="Kowalczyk N."/>
            <person name="Labadie K."/>
            <person name="Leblanc C."/>
            <person name="Lopez P.J."/>
            <person name="McLachlan D.H."/>
            <person name="Meslet-Cladiere L."/>
            <person name="Moustafa A."/>
            <person name="Nehr Z."/>
            <person name="Nyvall Collen P."/>
            <person name="Panaud O."/>
            <person name="Partensky F."/>
            <person name="Poulain J."/>
            <person name="Rensing S.A."/>
            <person name="Rousvoal S."/>
            <person name="Samson G."/>
            <person name="Symeonidi A."/>
            <person name="Weissenbach J."/>
            <person name="Zambounis A."/>
            <person name="Wincker P."/>
            <person name="Boyen C."/>
        </authorList>
    </citation>
    <scope>NUCLEOTIDE SEQUENCE [LARGE SCALE GENOMIC DNA]</scope>
    <source>
        <strain evidence="2">cv. Stackhouse</strain>
    </source>
</reference>
<gene>
    <name evidence="1" type="ORF">CHC_T00006527001</name>
</gene>
<dbReference type="AlphaFoldDB" id="R7QKS9"/>
<dbReference type="EMBL" id="HG002002">
    <property type="protein sequence ID" value="CDF39127.1"/>
    <property type="molecule type" value="Genomic_DNA"/>
</dbReference>
<keyword evidence="2" id="KW-1185">Reference proteome</keyword>
<accession>R7QKS9</accession>
<evidence type="ECO:0000313" key="2">
    <source>
        <dbReference type="Proteomes" id="UP000012073"/>
    </source>
</evidence>
<name>R7QKS9_CHOCR</name>
<dbReference type="Gramene" id="CDF39127">
    <property type="protein sequence ID" value="CDF39127"/>
    <property type="gene ID" value="CHC_T00006527001"/>
</dbReference>
<organism evidence="1 2">
    <name type="scientific">Chondrus crispus</name>
    <name type="common">Carrageen Irish moss</name>
    <name type="synonym">Polymorpha crispa</name>
    <dbReference type="NCBI Taxonomy" id="2769"/>
    <lineage>
        <taxon>Eukaryota</taxon>
        <taxon>Rhodophyta</taxon>
        <taxon>Florideophyceae</taxon>
        <taxon>Rhodymeniophycidae</taxon>
        <taxon>Gigartinales</taxon>
        <taxon>Gigartinaceae</taxon>
        <taxon>Chondrus</taxon>
    </lineage>
</organism>